<dbReference type="PANTHER" id="PTHR48100">
    <property type="entry name" value="BROAD-SPECIFICITY PHOSPHATASE YOR283W-RELATED"/>
    <property type="match status" value="1"/>
</dbReference>
<dbReference type="Proteomes" id="UP000626370">
    <property type="component" value="Unassembled WGS sequence"/>
</dbReference>
<name>A0ABQ3IWN9_9GAMM</name>
<dbReference type="InterPro" id="IPR013078">
    <property type="entry name" value="His_Pase_superF_clade-1"/>
</dbReference>
<dbReference type="InterPro" id="IPR029033">
    <property type="entry name" value="His_PPase_superfam"/>
</dbReference>
<dbReference type="InterPro" id="IPR050275">
    <property type="entry name" value="PGM_Phosphatase"/>
</dbReference>
<evidence type="ECO:0000313" key="1">
    <source>
        <dbReference type="EMBL" id="GHE91637.1"/>
    </source>
</evidence>
<accession>A0ABQ3IWN9</accession>
<organism evidence="1 2">
    <name type="scientific">Thalassotalea profundi</name>
    <dbReference type="NCBI Taxonomy" id="2036687"/>
    <lineage>
        <taxon>Bacteria</taxon>
        <taxon>Pseudomonadati</taxon>
        <taxon>Pseudomonadota</taxon>
        <taxon>Gammaproteobacteria</taxon>
        <taxon>Alteromonadales</taxon>
        <taxon>Colwelliaceae</taxon>
        <taxon>Thalassotalea</taxon>
    </lineage>
</organism>
<sequence length="234" mass="26799">MKQHIYLLRHGIVSGNAALYGDTDVPVLAEVNDAICTALKDTQITFDNIYSSPLQRCQKLADLISRDESRPQLNNVFIVNDLKEMNFGVFDGIPFDDIYKDTTKWQLLEHFWQSPSKNTLPQAESLTKFYQRIATQWRRIFEAIKQQKHSNSLDTETHTLIVCHGGVIRMILACLLKDNINESGWYQSYKVPYGSLTHLTISNVNVEVNKLARPIKEFISVPVKEQVLNGDEDE</sequence>
<proteinExistence type="predicted"/>
<reference evidence="2" key="1">
    <citation type="journal article" date="2019" name="Int. J. Syst. Evol. Microbiol.">
        <title>The Global Catalogue of Microorganisms (GCM) 10K type strain sequencing project: providing services to taxonomists for standard genome sequencing and annotation.</title>
        <authorList>
            <consortium name="The Broad Institute Genomics Platform"/>
            <consortium name="The Broad Institute Genome Sequencing Center for Infectious Disease"/>
            <person name="Wu L."/>
            <person name="Ma J."/>
        </authorList>
    </citation>
    <scope>NUCLEOTIDE SEQUENCE [LARGE SCALE GENOMIC DNA]</scope>
    <source>
        <strain evidence="2">CGMCC 1.15922</strain>
    </source>
</reference>
<keyword evidence="2" id="KW-1185">Reference proteome</keyword>
<gene>
    <name evidence="1" type="ORF">GCM10011501_21290</name>
</gene>
<comment type="caution">
    <text evidence="1">The sequence shown here is derived from an EMBL/GenBank/DDBJ whole genome shotgun (WGS) entry which is preliminary data.</text>
</comment>
<dbReference type="CDD" id="cd07067">
    <property type="entry name" value="HP_PGM_like"/>
    <property type="match status" value="1"/>
</dbReference>
<dbReference type="Pfam" id="PF00300">
    <property type="entry name" value="His_Phos_1"/>
    <property type="match status" value="1"/>
</dbReference>
<dbReference type="EMBL" id="BNAH01000008">
    <property type="protein sequence ID" value="GHE91637.1"/>
    <property type="molecule type" value="Genomic_DNA"/>
</dbReference>
<dbReference type="PANTHER" id="PTHR48100:SF1">
    <property type="entry name" value="HISTIDINE PHOSPHATASE FAMILY PROTEIN-RELATED"/>
    <property type="match status" value="1"/>
</dbReference>
<dbReference type="RefSeq" id="WP_189378256.1">
    <property type="nucleotide sequence ID" value="NZ_BNAH01000008.1"/>
</dbReference>
<evidence type="ECO:0000313" key="2">
    <source>
        <dbReference type="Proteomes" id="UP000626370"/>
    </source>
</evidence>
<dbReference type="PIRSF" id="PIRSF000709">
    <property type="entry name" value="6PFK_2-Ptase"/>
    <property type="match status" value="1"/>
</dbReference>
<dbReference type="SMART" id="SM00855">
    <property type="entry name" value="PGAM"/>
    <property type="match status" value="1"/>
</dbReference>
<dbReference type="SUPFAM" id="SSF53254">
    <property type="entry name" value="Phosphoglycerate mutase-like"/>
    <property type="match status" value="1"/>
</dbReference>
<dbReference type="Gene3D" id="3.40.50.1240">
    <property type="entry name" value="Phosphoglycerate mutase-like"/>
    <property type="match status" value="1"/>
</dbReference>
<protein>
    <submittedName>
        <fullName evidence="1">Alpha-ribazole phosphatase</fullName>
    </submittedName>
</protein>